<dbReference type="InterPro" id="IPR000326">
    <property type="entry name" value="PAP2/HPO"/>
</dbReference>
<feature type="transmembrane region" description="Helical" evidence="5">
    <location>
        <begin position="100"/>
        <end position="121"/>
    </location>
</feature>
<dbReference type="InterPro" id="IPR026841">
    <property type="entry name" value="Aur1/Ipt1"/>
</dbReference>
<feature type="domain" description="Phosphatidic acid phosphatase type 2/haloperoxidase" evidence="6">
    <location>
        <begin position="144"/>
        <end position="251"/>
    </location>
</feature>
<keyword evidence="4 5" id="KW-0472">Membrane</keyword>
<sequence>MFHSMNTIILASTILTILISMIVLRQNPYTIIKNSFTTLFSNKKMFIQFLALFLILYFNKMEQIFEKNINVGDFTPVIQQLEGYGIYFIQQFFLNDTLTYIFTFFYIIVFPAMMVSSLVVYINEDHRLFYAVIYALMLNYMIAIPFYLFFPIYEVWYFDHHVQFLIPQVYPNFDIEYRPLSGIDNNFPSLHTSISVTIALIALRSKNLLFSKIALFSAIIIVFSTLYLGIHWLLDMVAGVILAFIASYTGLRLSDMVTGKSQFEIGDQLSTKR</sequence>
<evidence type="ECO:0000313" key="7">
    <source>
        <dbReference type="EMBL" id="TCS83839.1"/>
    </source>
</evidence>
<evidence type="ECO:0000256" key="3">
    <source>
        <dbReference type="ARBA" id="ARBA00022989"/>
    </source>
</evidence>
<keyword evidence="8" id="KW-1185">Reference proteome</keyword>
<keyword evidence="2 5" id="KW-0812">Transmembrane</keyword>
<dbReference type="Proteomes" id="UP000295788">
    <property type="component" value="Unassembled WGS sequence"/>
</dbReference>
<dbReference type="AlphaFoldDB" id="A0A4R3KJP7"/>
<feature type="transmembrane region" description="Helical" evidence="5">
    <location>
        <begin position="236"/>
        <end position="253"/>
    </location>
</feature>
<comment type="subcellular location">
    <subcellularLocation>
        <location evidence="1">Membrane</location>
        <topology evidence="1">Multi-pass membrane protein</topology>
    </subcellularLocation>
</comment>
<dbReference type="PANTHER" id="PTHR31310:SF7">
    <property type="entry name" value="PA-PHOSPHATASE RELATED-FAMILY PROTEIN DDB_G0268928"/>
    <property type="match status" value="1"/>
</dbReference>
<keyword evidence="3 5" id="KW-1133">Transmembrane helix</keyword>
<dbReference type="EMBL" id="SMAB01000003">
    <property type="protein sequence ID" value="TCS83839.1"/>
    <property type="molecule type" value="Genomic_DNA"/>
</dbReference>
<dbReference type="CDD" id="cd03386">
    <property type="entry name" value="PAP2_Aur1_like"/>
    <property type="match status" value="1"/>
</dbReference>
<comment type="caution">
    <text evidence="7">The sequence shown here is derived from an EMBL/GenBank/DDBJ whole genome shotgun (WGS) entry which is preliminary data.</text>
</comment>
<evidence type="ECO:0000256" key="2">
    <source>
        <dbReference type="ARBA" id="ARBA00022692"/>
    </source>
</evidence>
<protein>
    <submittedName>
        <fullName evidence="7">PAP2 superfamily protein</fullName>
    </submittedName>
</protein>
<feature type="transmembrane region" description="Helical" evidence="5">
    <location>
        <begin position="210"/>
        <end position="230"/>
    </location>
</feature>
<dbReference type="Pfam" id="PF14378">
    <property type="entry name" value="PAP2_3"/>
    <property type="match status" value="1"/>
</dbReference>
<accession>A0A4R3KJP7</accession>
<dbReference type="InterPro" id="IPR036938">
    <property type="entry name" value="PAP2/HPO_sf"/>
</dbReference>
<dbReference type="SMART" id="SM00014">
    <property type="entry name" value="acidPPc"/>
    <property type="match status" value="1"/>
</dbReference>
<reference evidence="7 8" key="1">
    <citation type="submission" date="2019-03" db="EMBL/GenBank/DDBJ databases">
        <title>Genomic Encyclopedia of Type Strains, Phase IV (KMG-IV): sequencing the most valuable type-strain genomes for metagenomic binning, comparative biology and taxonomic classification.</title>
        <authorList>
            <person name="Goeker M."/>
        </authorList>
    </citation>
    <scope>NUCLEOTIDE SEQUENCE [LARGE SCALE GENOMIC DNA]</scope>
    <source>
        <strain evidence="7 8">DSM 23802</strain>
    </source>
</reference>
<proteinExistence type="predicted"/>
<evidence type="ECO:0000256" key="4">
    <source>
        <dbReference type="ARBA" id="ARBA00023136"/>
    </source>
</evidence>
<evidence type="ECO:0000313" key="8">
    <source>
        <dbReference type="Proteomes" id="UP000295788"/>
    </source>
</evidence>
<dbReference type="RefSeq" id="WP_132767241.1">
    <property type="nucleotide sequence ID" value="NZ_SMAB01000003.1"/>
</dbReference>
<gene>
    <name evidence="7" type="ORF">EDD72_103167</name>
</gene>
<name>A0A4R3KJP7_9BACI</name>
<dbReference type="PANTHER" id="PTHR31310">
    <property type="match status" value="1"/>
</dbReference>
<organism evidence="7 8">
    <name type="scientific">Tepidibacillus fermentans</name>
    <dbReference type="NCBI Taxonomy" id="1281767"/>
    <lineage>
        <taxon>Bacteria</taxon>
        <taxon>Bacillati</taxon>
        <taxon>Bacillota</taxon>
        <taxon>Bacilli</taxon>
        <taxon>Bacillales</taxon>
        <taxon>Bacillaceae</taxon>
        <taxon>Tepidibacillus</taxon>
    </lineage>
</organism>
<evidence type="ECO:0000256" key="5">
    <source>
        <dbReference type="SAM" id="Phobius"/>
    </source>
</evidence>
<dbReference type="GO" id="GO:0016020">
    <property type="term" value="C:membrane"/>
    <property type="evidence" value="ECO:0007669"/>
    <property type="project" value="UniProtKB-SubCell"/>
</dbReference>
<feature type="transmembrane region" description="Helical" evidence="5">
    <location>
        <begin position="128"/>
        <end position="150"/>
    </location>
</feature>
<evidence type="ECO:0000256" key="1">
    <source>
        <dbReference type="ARBA" id="ARBA00004141"/>
    </source>
</evidence>
<evidence type="ECO:0000259" key="6">
    <source>
        <dbReference type="SMART" id="SM00014"/>
    </source>
</evidence>
<feature type="transmembrane region" description="Helical" evidence="5">
    <location>
        <begin position="45"/>
        <end position="61"/>
    </location>
</feature>
<dbReference type="Gene3D" id="1.20.144.10">
    <property type="entry name" value="Phosphatidic acid phosphatase type 2/haloperoxidase"/>
    <property type="match status" value="1"/>
</dbReference>
<feature type="transmembrane region" description="Helical" evidence="5">
    <location>
        <begin position="6"/>
        <end position="24"/>
    </location>
</feature>
<dbReference type="SUPFAM" id="SSF48317">
    <property type="entry name" value="Acid phosphatase/Vanadium-dependent haloperoxidase"/>
    <property type="match status" value="1"/>
</dbReference>
<feature type="transmembrane region" description="Helical" evidence="5">
    <location>
        <begin position="187"/>
        <end position="203"/>
    </location>
</feature>
<dbReference type="InterPro" id="IPR052185">
    <property type="entry name" value="IPC_Synthase-Related"/>
</dbReference>
<dbReference type="OrthoDB" id="9775789at2"/>